<proteinExistence type="predicted"/>
<dbReference type="Proteomes" id="UP001162992">
    <property type="component" value="Chromosome 12"/>
</dbReference>
<sequence>MFADALSCRGKAHSEVRPFLSCILSLDNSNLDSDIATCTGPIFSSIRFPFTLFQFEGGETPKLMSTSFQISMNAELSTLSAKVVIDFQASYLSAEKSSLR</sequence>
<dbReference type="EMBL" id="CM055103">
    <property type="protein sequence ID" value="KAJ7536320.1"/>
    <property type="molecule type" value="Genomic_DNA"/>
</dbReference>
<reference evidence="2" key="1">
    <citation type="journal article" date="2024" name="Proc. Natl. Acad. Sci. U.S.A.">
        <title>Extraordinary preservation of gene collinearity over three hundred million years revealed in homosporous lycophytes.</title>
        <authorList>
            <person name="Li C."/>
            <person name="Wickell D."/>
            <person name="Kuo L.Y."/>
            <person name="Chen X."/>
            <person name="Nie B."/>
            <person name="Liao X."/>
            <person name="Peng D."/>
            <person name="Ji J."/>
            <person name="Jenkins J."/>
            <person name="Williams M."/>
            <person name="Shu S."/>
            <person name="Plott C."/>
            <person name="Barry K."/>
            <person name="Rajasekar S."/>
            <person name="Grimwood J."/>
            <person name="Han X."/>
            <person name="Sun S."/>
            <person name="Hou Z."/>
            <person name="He W."/>
            <person name="Dai G."/>
            <person name="Sun C."/>
            <person name="Schmutz J."/>
            <person name="Leebens-Mack J.H."/>
            <person name="Li F.W."/>
            <person name="Wang L."/>
        </authorList>
    </citation>
    <scope>NUCLEOTIDE SEQUENCE [LARGE SCALE GENOMIC DNA]</scope>
    <source>
        <strain evidence="2">cv. PW_Plant_1</strain>
    </source>
</reference>
<gene>
    <name evidence="1" type="ORF">O6H91_12G064500</name>
</gene>
<organism evidence="1 2">
    <name type="scientific">Diphasiastrum complanatum</name>
    <name type="common">Issler's clubmoss</name>
    <name type="synonym">Lycopodium complanatum</name>
    <dbReference type="NCBI Taxonomy" id="34168"/>
    <lineage>
        <taxon>Eukaryota</taxon>
        <taxon>Viridiplantae</taxon>
        <taxon>Streptophyta</taxon>
        <taxon>Embryophyta</taxon>
        <taxon>Tracheophyta</taxon>
        <taxon>Lycopodiopsida</taxon>
        <taxon>Lycopodiales</taxon>
        <taxon>Lycopodiaceae</taxon>
        <taxon>Lycopodioideae</taxon>
        <taxon>Diphasiastrum</taxon>
    </lineage>
</organism>
<evidence type="ECO:0000313" key="2">
    <source>
        <dbReference type="Proteomes" id="UP001162992"/>
    </source>
</evidence>
<protein>
    <submittedName>
        <fullName evidence="1">Uncharacterized protein</fullName>
    </submittedName>
</protein>
<evidence type="ECO:0000313" key="1">
    <source>
        <dbReference type="EMBL" id="KAJ7536320.1"/>
    </source>
</evidence>
<accession>A0ACC2C2U1</accession>
<comment type="caution">
    <text evidence="1">The sequence shown here is derived from an EMBL/GenBank/DDBJ whole genome shotgun (WGS) entry which is preliminary data.</text>
</comment>
<keyword evidence="2" id="KW-1185">Reference proteome</keyword>
<name>A0ACC2C2U1_DIPCM</name>